<dbReference type="SUPFAM" id="SSF81383">
    <property type="entry name" value="F-box domain"/>
    <property type="match status" value="1"/>
</dbReference>
<accession>A0AA39IA82</accession>
<dbReference type="InterPro" id="IPR001810">
    <property type="entry name" value="F-box_dom"/>
</dbReference>
<evidence type="ECO:0000259" key="1">
    <source>
        <dbReference type="PROSITE" id="PS50181"/>
    </source>
</evidence>
<feature type="domain" description="F-box" evidence="1">
    <location>
        <begin position="24"/>
        <end position="72"/>
    </location>
</feature>
<dbReference type="PROSITE" id="PS50181">
    <property type="entry name" value="FBOX"/>
    <property type="match status" value="1"/>
</dbReference>
<dbReference type="AlphaFoldDB" id="A0AA39IA82"/>
<proteinExistence type="predicted"/>
<evidence type="ECO:0000313" key="3">
    <source>
        <dbReference type="Proteomes" id="UP001175271"/>
    </source>
</evidence>
<dbReference type="Pfam" id="PF12937">
    <property type="entry name" value="F-box-like"/>
    <property type="match status" value="1"/>
</dbReference>
<name>A0AA39IA82_9BILA</name>
<sequence>MERFLSTFSKPLPNQRDTLFSNRRLSLNRLSNELLVNVLRHLDNKSLADCRLVNRRWDFIIIDRSLMQFKALILRISEAAGFWNAQINTRNKSWKDLHANEIIITRKLASLNAYLSFPSLFHIDQIYFAACDLSVLINLLQKAPTERVTFIDLKHTGKDVIERDMSELWRILMLKPILKTLNMNFIADFPISVLKSHGRGNLQKIANLSIWGVQATLDDLIFLKDEVSIRLSMSTVTSKSDDEVVEFIKSIIANPRECDVRCIEGIMAGGHHHEPFQIPNHTIYNNYRDFPELAGHERRLKKIGLKDPWIRSYTYLYNKQYPHVRDQWAHFKQLSKEGSSENLSAAAISEKLRGRQLREPVWSSPLERYRLLAAFRHGSSCRDRPDPHTDTHGVGSLRQIFGGLFKT</sequence>
<comment type="caution">
    <text evidence="2">The sequence shown here is derived from an EMBL/GenBank/DDBJ whole genome shotgun (WGS) entry which is preliminary data.</text>
</comment>
<protein>
    <recommendedName>
        <fullName evidence="1">F-box domain-containing protein</fullName>
    </recommendedName>
</protein>
<organism evidence="2 3">
    <name type="scientific">Steinernema hermaphroditum</name>
    <dbReference type="NCBI Taxonomy" id="289476"/>
    <lineage>
        <taxon>Eukaryota</taxon>
        <taxon>Metazoa</taxon>
        <taxon>Ecdysozoa</taxon>
        <taxon>Nematoda</taxon>
        <taxon>Chromadorea</taxon>
        <taxon>Rhabditida</taxon>
        <taxon>Tylenchina</taxon>
        <taxon>Panagrolaimomorpha</taxon>
        <taxon>Strongyloidoidea</taxon>
        <taxon>Steinernematidae</taxon>
        <taxon>Steinernema</taxon>
    </lineage>
</organism>
<dbReference type="Proteomes" id="UP001175271">
    <property type="component" value="Unassembled WGS sequence"/>
</dbReference>
<dbReference type="CDD" id="cd09917">
    <property type="entry name" value="F-box_SF"/>
    <property type="match status" value="1"/>
</dbReference>
<evidence type="ECO:0000313" key="2">
    <source>
        <dbReference type="EMBL" id="KAK0420668.1"/>
    </source>
</evidence>
<reference evidence="2" key="1">
    <citation type="submission" date="2023-06" db="EMBL/GenBank/DDBJ databases">
        <title>Genomic analysis of the entomopathogenic nematode Steinernema hermaphroditum.</title>
        <authorList>
            <person name="Schwarz E.M."/>
            <person name="Heppert J.K."/>
            <person name="Baniya A."/>
            <person name="Schwartz H.T."/>
            <person name="Tan C.-H."/>
            <person name="Antoshechkin I."/>
            <person name="Sternberg P.W."/>
            <person name="Goodrich-Blair H."/>
            <person name="Dillman A.R."/>
        </authorList>
    </citation>
    <scope>NUCLEOTIDE SEQUENCE</scope>
    <source>
        <strain evidence="2">PS9179</strain>
        <tissue evidence="2">Whole animal</tissue>
    </source>
</reference>
<dbReference type="Gene3D" id="1.20.1280.50">
    <property type="match status" value="1"/>
</dbReference>
<dbReference type="EMBL" id="JAUCMV010000002">
    <property type="protein sequence ID" value="KAK0420668.1"/>
    <property type="molecule type" value="Genomic_DNA"/>
</dbReference>
<keyword evidence="3" id="KW-1185">Reference proteome</keyword>
<gene>
    <name evidence="2" type="ORF">QR680_014818</name>
</gene>
<dbReference type="InterPro" id="IPR036047">
    <property type="entry name" value="F-box-like_dom_sf"/>
</dbReference>